<dbReference type="PRINTS" id="PR00463">
    <property type="entry name" value="EP450I"/>
</dbReference>
<dbReference type="OrthoDB" id="2789670at2759"/>
<evidence type="ECO:0000256" key="5">
    <source>
        <dbReference type="ARBA" id="ARBA00022723"/>
    </source>
</evidence>
<evidence type="ECO:0000256" key="10">
    <source>
        <dbReference type="RuleBase" id="RU000461"/>
    </source>
</evidence>
<reference evidence="12" key="1">
    <citation type="submission" date="2021-02" db="EMBL/GenBank/DDBJ databases">
        <authorList>
            <person name="Nieuwenhuis M."/>
            <person name="Van De Peppel L.J.J."/>
        </authorList>
    </citation>
    <scope>NUCLEOTIDE SEQUENCE</scope>
    <source>
        <strain evidence="12">D49</strain>
    </source>
</reference>
<evidence type="ECO:0000256" key="3">
    <source>
        <dbReference type="ARBA" id="ARBA00010617"/>
    </source>
</evidence>
<evidence type="ECO:0008006" key="14">
    <source>
        <dbReference type="Google" id="ProtNLM"/>
    </source>
</evidence>
<dbReference type="GO" id="GO:0016705">
    <property type="term" value="F:oxidoreductase activity, acting on paired donors, with incorporation or reduction of molecular oxygen"/>
    <property type="evidence" value="ECO:0007669"/>
    <property type="project" value="InterPro"/>
</dbReference>
<dbReference type="Pfam" id="PF00067">
    <property type="entry name" value="p450"/>
    <property type="match status" value="1"/>
</dbReference>
<organism evidence="12 13">
    <name type="scientific">Sphagnurus paluster</name>
    <dbReference type="NCBI Taxonomy" id="117069"/>
    <lineage>
        <taxon>Eukaryota</taxon>
        <taxon>Fungi</taxon>
        <taxon>Dikarya</taxon>
        <taxon>Basidiomycota</taxon>
        <taxon>Agaricomycotina</taxon>
        <taxon>Agaricomycetes</taxon>
        <taxon>Agaricomycetidae</taxon>
        <taxon>Agaricales</taxon>
        <taxon>Tricholomatineae</taxon>
        <taxon>Lyophyllaceae</taxon>
        <taxon>Sphagnurus</taxon>
    </lineage>
</organism>
<evidence type="ECO:0000256" key="9">
    <source>
        <dbReference type="PIRSR" id="PIRSR602401-1"/>
    </source>
</evidence>
<evidence type="ECO:0000256" key="7">
    <source>
        <dbReference type="ARBA" id="ARBA00023004"/>
    </source>
</evidence>
<evidence type="ECO:0000256" key="1">
    <source>
        <dbReference type="ARBA" id="ARBA00001971"/>
    </source>
</evidence>
<keyword evidence="11" id="KW-1133">Transmembrane helix</keyword>
<feature type="binding site" description="axial binding residue" evidence="9">
    <location>
        <position position="266"/>
    </location>
    <ligand>
        <name>heme</name>
        <dbReference type="ChEBI" id="CHEBI:30413"/>
    </ligand>
    <ligandPart>
        <name>Fe</name>
        <dbReference type="ChEBI" id="CHEBI:18248"/>
    </ligandPart>
</feature>
<feature type="transmembrane region" description="Helical" evidence="11">
    <location>
        <begin position="21"/>
        <end position="42"/>
    </location>
</feature>
<dbReference type="SUPFAM" id="SSF48264">
    <property type="entry name" value="Cytochrome P450"/>
    <property type="match status" value="1"/>
</dbReference>
<sequence length="341" mass="37571">MTAMSYSQTRLVQALQKRAPPVAPFSISISVSAGIINFAVLLTKNHILVEYLPSWFPGTYYVNHARKWAPKVKEFRDLPFEGVRHQMEQGSAKPCLVASELEALGDENADSNITIGDIKGAAATTYSAGVGTTSSALSVFVMAMILHPEYQAQAQAELDAVVGTQRLPEFNDRDSLPFLQCLIDETLRWFSPFPAGIPHLSMEDDVYKGMFIPKGSTIIANARGMSWDEKVYANPFNFEPTRYLPAPLGRGEPRPVAHWGFGRRICPGRHFADSSLWIAIATILSTLSISKAIDKDGNEITPELTFVASIASQLKPFPFCTKPRSEEVAKLLSQVDVADDY</sequence>
<dbReference type="EMBL" id="JABCKI010005939">
    <property type="protein sequence ID" value="KAG5636392.1"/>
    <property type="molecule type" value="Genomic_DNA"/>
</dbReference>
<gene>
    <name evidence="12" type="ORF">H0H81_008226</name>
</gene>
<dbReference type="PROSITE" id="PS00086">
    <property type="entry name" value="CYTOCHROME_P450"/>
    <property type="match status" value="1"/>
</dbReference>
<dbReference type="GO" id="GO:0020037">
    <property type="term" value="F:heme binding"/>
    <property type="evidence" value="ECO:0007669"/>
    <property type="project" value="InterPro"/>
</dbReference>
<dbReference type="InterPro" id="IPR017972">
    <property type="entry name" value="Cyt_P450_CS"/>
</dbReference>
<evidence type="ECO:0000256" key="4">
    <source>
        <dbReference type="ARBA" id="ARBA00022617"/>
    </source>
</evidence>
<reference evidence="12" key="2">
    <citation type="submission" date="2021-10" db="EMBL/GenBank/DDBJ databases">
        <title>Phylogenomics reveals ancestral predisposition of the termite-cultivated fungus Termitomyces towards a domesticated lifestyle.</title>
        <authorList>
            <person name="Auxier B."/>
            <person name="Grum-Grzhimaylo A."/>
            <person name="Cardenas M.E."/>
            <person name="Lodge J.D."/>
            <person name="Laessoe T."/>
            <person name="Pedersen O."/>
            <person name="Smith M.E."/>
            <person name="Kuyper T.W."/>
            <person name="Franco-Molano E.A."/>
            <person name="Baroni T.J."/>
            <person name="Aanen D.K."/>
        </authorList>
    </citation>
    <scope>NUCLEOTIDE SEQUENCE</scope>
    <source>
        <strain evidence="12">D49</strain>
    </source>
</reference>
<name>A0A9P7FQ19_9AGAR</name>
<evidence type="ECO:0000256" key="8">
    <source>
        <dbReference type="ARBA" id="ARBA00023033"/>
    </source>
</evidence>
<dbReference type="Gene3D" id="1.10.630.10">
    <property type="entry name" value="Cytochrome P450"/>
    <property type="match status" value="1"/>
</dbReference>
<comment type="pathway">
    <text evidence="2">Secondary metabolite biosynthesis.</text>
</comment>
<dbReference type="InterPro" id="IPR002401">
    <property type="entry name" value="Cyt_P450_E_grp-I"/>
</dbReference>
<evidence type="ECO:0000313" key="13">
    <source>
        <dbReference type="Proteomes" id="UP000717328"/>
    </source>
</evidence>
<keyword evidence="11" id="KW-0472">Membrane</keyword>
<keyword evidence="7 9" id="KW-0408">Iron</keyword>
<keyword evidence="6 10" id="KW-0560">Oxidoreductase</keyword>
<comment type="caution">
    <text evidence="12">The sequence shown here is derived from an EMBL/GenBank/DDBJ whole genome shotgun (WGS) entry which is preliminary data.</text>
</comment>
<evidence type="ECO:0000313" key="12">
    <source>
        <dbReference type="EMBL" id="KAG5636392.1"/>
    </source>
</evidence>
<comment type="cofactor">
    <cofactor evidence="1 9">
        <name>heme</name>
        <dbReference type="ChEBI" id="CHEBI:30413"/>
    </cofactor>
</comment>
<dbReference type="Proteomes" id="UP000717328">
    <property type="component" value="Unassembled WGS sequence"/>
</dbReference>
<dbReference type="GO" id="GO:0005506">
    <property type="term" value="F:iron ion binding"/>
    <property type="evidence" value="ECO:0007669"/>
    <property type="project" value="InterPro"/>
</dbReference>
<comment type="similarity">
    <text evidence="3 10">Belongs to the cytochrome P450 family.</text>
</comment>
<accession>A0A9P7FQ19</accession>
<keyword evidence="4 9" id="KW-0349">Heme</keyword>
<proteinExistence type="inferred from homology"/>
<keyword evidence="5 9" id="KW-0479">Metal-binding</keyword>
<protein>
    <recommendedName>
        <fullName evidence="14">Cytochrome P450</fullName>
    </recommendedName>
</protein>
<keyword evidence="8 10" id="KW-0503">Monooxygenase</keyword>
<keyword evidence="13" id="KW-1185">Reference proteome</keyword>
<dbReference type="InterPro" id="IPR050364">
    <property type="entry name" value="Cytochrome_P450_fung"/>
</dbReference>
<dbReference type="InterPro" id="IPR001128">
    <property type="entry name" value="Cyt_P450"/>
</dbReference>
<evidence type="ECO:0000256" key="2">
    <source>
        <dbReference type="ARBA" id="ARBA00005179"/>
    </source>
</evidence>
<dbReference type="PANTHER" id="PTHR46300:SF5">
    <property type="entry name" value="CYTOCHROME P450"/>
    <property type="match status" value="1"/>
</dbReference>
<evidence type="ECO:0000256" key="6">
    <source>
        <dbReference type="ARBA" id="ARBA00023002"/>
    </source>
</evidence>
<evidence type="ECO:0000256" key="11">
    <source>
        <dbReference type="SAM" id="Phobius"/>
    </source>
</evidence>
<dbReference type="InterPro" id="IPR036396">
    <property type="entry name" value="Cyt_P450_sf"/>
</dbReference>
<dbReference type="AlphaFoldDB" id="A0A9P7FQ19"/>
<dbReference type="PANTHER" id="PTHR46300">
    <property type="entry name" value="P450, PUTATIVE (EUROFUNG)-RELATED-RELATED"/>
    <property type="match status" value="1"/>
</dbReference>
<dbReference type="GO" id="GO:0004497">
    <property type="term" value="F:monooxygenase activity"/>
    <property type="evidence" value="ECO:0007669"/>
    <property type="project" value="UniProtKB-KW"/>
</dbReference>
<keyword evidence="11" id="KW-0812">Transmembrane</keyword>